<evidence type="ECO:0000256" key="2">
    <source>
        <dbReference type="ARBA" id="ARBA00023125"/>
    </source>
</evidence>
<dbReference type="CDD" id="cd01104">
    <property type="entry name" value="HTH_MlrA-CarA"/>
    <property type="match status" value="1"/>
</dbReference>
<dbReference type="InterPro" id="IPR000551">
    <property type="entry name" value="MerR-type_HTH_dom"/>
</dbReference>
<dbReference type="GO" id="GO:0046872">
    <property type="term" value="F:metal ion binding"/>
    <property type="evidence" value="ECO:0007669"/>
    <property type="project" value="InterPro"/>
</dbReference>
<protein>
    <submittedName>
        <fullName evidence="6">HTH-type transcriptional repressor YcgE</fullName>
    </submittedName>
</protein>
<proteinExistence type="predicted"/>
<dbReference type="GO" id="GO:0003700">
    <property type="term" value="F:DNA-binding transcription factor activity"/>
    <property type="evidence" value="ECO:0007669"/>
    <property type="project" value="InterPro"/>
</dbReference>
<dbReference type="GO" id="GO:0003677">
    <property type="term" value="F:DNA binding"/>
    <property type="evidence" value="ECO:0007669"/>
    <property type="project" value="UniProtKB-KW"/>
</dbReference>
<gene>
    <name evidence="6" type="primary">ycgE_1</name>
    <name evidence="6" type="ORF">GALL_37970</name>
</gene>
<evidence type="ECO:0000259" key="5">
    <source>
        <dbReference type="PROSITE" id="PS51332"/>
    </source>
</evidence>
<dbReference type="InterPro" id="IPR036594">
    <property type="entry name" value="Meth_synthase_dom"/>
</dbReference>
<dbReference type="PROSITE" id="PS51332">
    <property type="entry name" value="B12_BINDING"/>
    <property type="match status" value="1"/>
</dbReference>
<dbReference type="SUPFAM" id="SSF52242">
    <property type="entry name" value="Cobalamin (vitamin B12)-binding domain"/>
    <property type="match status" value="1"/>
</dbReference>
<dbReference type="GO" id="GO:0031419">
    <property type="term" value="F:cobalamin binding"/>
    <property type="evidence" value="ECO:0007669"/>
    <property type="project" value="InterPro"/>
</dbReference>
<dbReference type="Gene3D" id="1.10.1240.10">
    <property type="entry name" value="Methionine synthase domain"/>
    <property type="match status" value="1"/>
</dbReference>
<dbReference type="Gene3D" id="3.40.50.280">
    <property type="entry name" value="Cobalamin-binding domain"/>
    <property type="match status" value="1"/>
</dbReference>
<evidence type="ECO:0000313" key="6">
    <source>
        <dbReference type="EMBL" id="OIR15475.1"/>
    </source>
</evidence>
<dbReference type="InterPro" id="IPR006158">
    <property type="entry name" value="Cobalamin-bd"/>
</dbReference>
<comment type="caution">
    <text evidence="6">The sequence shown here is derived from an EMBL/GenBank/DDBJ whole genome shotgun (WGS) entry which is preliminary data.</text>
</comment>
<dbReference type="InterPro" id="IPR036724">
    <property type="entry name" value="Cobalamin-bd_sf"/>
</dbReference>
<dbReference type="SMART" id="SM00422">
    <property type="entry name" value="HTH_MERR"/>
    <property type="match status" value="1"/>
</dbReference>
<reference evidence="6" key="1">
    <citation type="submission" date="2016-10" db="EMBL/GenBank/DDBJ databases">
        <title>Sequence of Gallionella enrichment culture.</title>
        <authorList>
            <person name="Poehlein A."/>
            <person name="Muehling M."/>
            <person name="Daniel R."/>
        </authorList>
    </citation>
    <scope>NUCLEOTIDE SEQUENCE</scope>
</reference>
<dbReference type="CDD" id="cd02065">
    <property type="entry name" value="B12-binding_like"/>
    <property type="match status" value="1"/>
</dbReference>
<dbReference type="PANTHER" id="PTHR30204">
    <property type="entry name" value="REDOX-CYCLING DRUG-SENSING TRANSCRIPTIONAL ACTIVATOR SOXR"/>
    <property type="match status" value="1"/>
</dbReference>
<dbReference type="InterPro" id="IPR009061">
    <property type="entry name" value="DNA-bd_dom_put_sf"/>
</dbReference>
<name>A0A1J5T5S7_9ZZZZ</name>
<dbReference type="Pfam" id="PF13411">
    <property type="entry name" value="MerR_1"/>
    <property type="match status" value="1"/>
</dbReference>
<sequence>MSEEINLFNIGVVERETGIGKDTLRVWEKRYGFPLPVRDQHEDRLYPAEQVDQLRLIKRLLDIGMRPAKVVGLSYPELNALLTETPGDEPTYSAELLEFVELIKAHQGGELKLALNLALLRQGMGDFLSKTIHPLNQLVGDAWLRGEIRVFEEHLYSEQIISVLRTAITTIRNPRGTPRVLLTTLPGEEHSLGLLMAEATLSLSGAHCTMLGVQTPISEIVLAVQAHQADVLTLSFSSAMTAAQVKSGAEQVRKALPGTVSLWIGGGGVQKQRNVEPGIQVMGPLSDLADAVLSWRAAVSNNG</sequence>
<dbReference type="InterPro" id="IPR047057">
    <property type="entry name" value="MerR_fam"/>
</dbReference>
<evidence type="ECO:0000256" key="1">
    <source>
        <dbReference type="ARBA" id="ARBA00023015"/>
    </source>
</evidence>
<organism evidence="6">
    <name type="scientific">mine drainage metagenome</name>
    <dbReference type="NCBI Taxonomy" id="410659"/>
    <lineage>
        <taxon>unclassified sequences</taxon>
        <taxon>metagenomes</taxon>
        <taxon>ecological metagenomes</taxon>
    </lineage>
</organism>
<keyword evidence="3" id="KW-0804">Transcription</keyword>
<feature type="domain" description="HTH merR-type" evidence="4">
    <location>
        <begin position="7"/>
        <end position="65"/>
    </location>
</feature>
<dbReference type="Pfam" id="PF02310">
    <property type="entry name" value="B12-binding"/>
    <property type="match status" value="1"/>
</dbReference>
<dbReference type="Gene3D" id="1.10.1660.10">
    <property type="match status" value="1"/>
</dbReference>
<keyword evidence="1" id="KW-0805">Transcription regulation</keyword>
<dbReference type="SUPFAM" id="SSF46955">
    <property type="entry name" value="Putative DNA-binding domain"/>
    <property type="match status" value="1"/>
</dbReference>
<evidence type="ECO:0000256" key="3">
    <source>
        <dbReference type="ARBA" id="ARBA00023163"/>
    </source>
</evidence>
<evidence type="ECO:0000259" key="4">
    <source>
        <dbReference type="PROSITE" id="PS50937"/>
    </source>
</evidence>
<accession>A0A1J5T5S7</accession>
<dbReference type="EMBL" id="MLJW01000009">
    <property type="protein sequence ID" value="OIR15475.1"/>
    <property type="molecule type" value="Genomic_DNA"/>
</dbReference>
<keyword evidence="2" id="KW-0238">DNA-binding</keyword>
<dbReference type="PROSITE" id="PS50937">
    <property type="entry name" value="HTH_MERR_2"/>
    <property type="match status" value="1"/>
</dbReference>
<dbReference type="PANTHER" id="PTHR30204:SF67">
    <property type="entry name" value="HTH-TYPE TRANSCRIPTIONAL REGULATOR MLRA-RELATED"/>
    <property type="match status" value="1"/>
</dbReference>
<feature type="domain" description="B12-binding" evidence="5">
    <location>
        <begin position="177"/>
        <end position="303"/>
    </location>
</feature>
<dbReference type="AlphaFoldDB" id="A0A1J5T5S7"/>